<dbReference type="STRING" id="61635.BN85309280"/>
<dbReference type="Pfam" id="PF00005">
    <property type="entry name" value="ABC_tran"/>
    <property type="match status" value="1"/>
</dbReference>
<sequence>MVDYGIVKAIKKINMEVKKGSIVAILGANGAGKTTLIKSISGAVKVQSGQILLNGEAIQNKDPYKIAQKQVLQSPEGRMILRGLTVEDNLLVGAYSIKSTKKEVEVDGVKTTIKLSKKKRVAQLLDVVYGYFPVLKERKKQQASTLSGGEQQMLAIGRALMGDPELLLLDEPSLGLAPLIVRDIFNIISKIRDEGKSILIVEQNAYQTLKIADYAYVLELGKIKMEGKALTLLNNDELINAYLGEKK</sequence>
<evidence type="ECO:0000313" key="7">
    <source>
        <dbReference type="EMBL" id="CCV65949.1"/>
    </source>
</evidence>
<evidence type="ECO:0000256" key="5">
    <source>
        <dbReference type="ARBA" id="ARBA00022970"/>
    </source>
</evidence>
<dbReference type="Gene3D" id="3.40.50.300">
    <property type="entry name" value="P-loop containing nucleotide triphosphate hydrolases"/>
    <property type="match status" value="1"/>
</dbReference>
<dbReference type="InterPro" id="IPR017871">
    <property type="entry name" value="ABC_transporter-like_CS"/>
</dbReference>
<comment type="similarity">
    <text evidence="1">Belongs to the ABC transporter superfamily.</text>
</comment>
<feature type="domain" description="ABC transporter" evidence="6">
    <location>
        <begin position="2"/>
        <end position="245"/>
    </location>
</feature>
<keyword evidence="8" id="KW-1185">Reference proteome</keyword>
<name>U4KT25_9MOLU</name>
<dbReference type="PANTHER" id="PTHR43820:SF4">
    <property type="entry name" value="HIGH-AFFINITY BRANCHED-CHAIN AMINO ACID TRANSPORT ATP-BINDING PROTEIN LIVF"/>
    <property type="match status" value="1"/>
</dbReference>
<evidence type="ECO:0000256" key="3">
    <source>
        <dbReference type="ARBA" id="ARBA00022741"/>
    </source>
</evidence>
<dbReference type="Proteomes" id="UP000032737">
    <property type="component" value="Chromosome"/>
</dbReference>
<dbReference type="CDD" id="cd03224">
    <property type="entry name" value="ABC_TM1139_LivF_branched"/>
    <property type="match status" value="1"/>
</dbReference>
<dbReference type="PANTHER" id="PTHR43820">
    <property type="entry name" value="HIGH-AFFINITY BRANCHED-CHAIN AMINO ACID TRANSPORT ATP-BINDING PROTEIN LIVF"/>
    <property type="match status" value="1"/>
</dbReference>
<evidence type="ECO:0000256" key="4">
    <source>
        <dbReference type="ARBA" id="ARBA00022840"/>
    </source>
</evidence>
<keyword evidence="2" id="KW-0813">Transport</keyword>
<dbReference type="GO" id="GO:0005524">
    <property type="term" value="F:ATP binding"/>
    <property type="evidence" value="ECO:0007669"/>
    <property type="project" value="UniProtKB-KW"/>
</dbReference>
<dbReference type="GO" id="GO:0015807">
    <property type="term" value="P:L-amino acid transport"/>
    <property type="evidence" value="ECO:0007669"/>
    <property type="project" value="TreeGrafter"/>
</dbReference>
<reference evidence="7 8" key="1">
    <citation type="journal article" date="2013" name="J. Mol. Microbiol. Biotechnol.">
        <title>Analysis of the Complete Genomes of Acholeplasma brassicae , A. palmae and A. laidlawii and Their Comparison to the Obligate Parasites from ' Candidatus Phytoplasma'.</title>
        <authorList>
            <person name="Kube M."/>
            <person name="Siewert C."/>
            <person name="Migdoll A.M."/>
            <person name="Duduk B."/>
            <person name="Holz S."/>
            <person name="Rabus R."/>
            <person name="Seemuller E."/>
            <person name="Mitrovic J."/>
            <person name="Muller I."/>
            <person name="Buttner C."/>
            <person name="Reinhardt R."/>
        </authorList>
    </citation>
    <scope>NUCLEOTIDE SEQUENCE [LARGE SCALE GENOMIC DNA]</scope>
    <source>
        <strain evidence="8">0502</strain>
    </source>
</reference>
<dbReference type="HOGENOM" id="CLU_000604_1_2_14"/>
<gene>
    <name evidence="7" type="ORF">BN85309280</name>
</gene>
<dbReference type="AlphaFoldDB" id="U4KT25"/>
<evidence type="ECO:0000259" key="6">
    <source>
        <dbReference type="PROSITE" id="PS50893"/>
    </source>
</evidence>
<dbReference type="GO" id="GO:0015658">
    <property type="term" value="F:branched-chain amino acid transmembrane transporter activity"/>
    <property type="evidence" value="ECO:0007669"/>
    <property type="project" value="TreeGrafter"/>
</dbReference>
<dbReference type="SMART" id="SM00382">
    <property type="entry name" value="AAA"/>
    <property type="match status" value="1"/>
</dbReference>
<dbReference type="EMBL" id="FO681348">
    <property type="protein sequence ID" value="CCV65949.1"/>
    <property type="molecule type" value="Genomic_DNA"/>
</dbReference>
<keyword evidence="5" id="KW-0029">Amino-acid transport</keyword>
<proteinExistence type="inferred from homology"/>
<dbReference type="InterPro" id="IPR052156">
    <property type="entry name" value="BCAA_Transport_ATP-bd_LivF"/>
</dbReference>
<keyword evidence="4 7" id="KW-0067">ATP-binding</keyword>
<evidence type="ECO:0000313" key="8">
    <source>
        <dbReference type="Proteomes" id="UP000032737"/>
    </source>
</evidence>
<dbReference type="KEGG" id="abra:BN85309280"/>
<organism evidence="7 8">
    <name type="scientific">Acholeplasma brassicae</name>
    <dbReference type="NCBI Taxonomy" id="61635"/>
    <lineage>
        <taxon>Bacteria</taxon>
        <taxon>Bacillati</taxon>
        <taxon>Mycoplasmatota</taxon>
        <taxon>Mollicutes</taxon>
        <taxon>Acholeplasmatales</taxon>
        <taxon>Acholeplasmataceae</taxon>
        <taxon>Acholeplasma</taxon>
    </lineage>
</organism>
<dbReference type="PROSITE" id="PS50893">
    <property type="entry name" value="ABC_TRANSPORTER_2"/>
    <property type="match status" value="1"/>
</dbReference>
<dbReference type="InterPro" id="IPR003439">
    <property type="entry name" value="ABC_transporter-like_ATP-bd"/>
</dbReference>
<evidence type="ECO:0000256" key="2">
    <source>
        <dbReference type="ARBA" id="ARBA00022448"/>
    </source>
</evidence>
<dbReference type="SUPFAM" id="SSF52540">
    <property type="entry name" value="P-loop containing nucleoside triphosphate hydrolases"/>
    <property type="match status" value="1"/>
</dbReference>
<protein>
    <submittedName>
        <fullName evidence="7">Branched-chain amino acid ABC transporter, ATP-binding protein</fullName>
    </submittedName>
</protein>
<dbReference type="PROSITE" id="PS00211">
    <property type="entry name" value="ABC_TRANSPORTER_1"/>
    <property type="match status" value="1"/>
</dbReference>
<dbReference type="InterPro" id="IPR027417">
    <property type="entry name" value="P-loop_NTPase"/>
</dbReference>
<keyword evidence="3" id="KW-0547">Nucleotide-binding</keyword>
<accession>U4KT25</accession>
<evidence type="ECO:0000256" key="1">
    <source>
        <dbReference type="ARBA" id="ARBA00005417"/>
    </source>
</evidence>
<dbReference type="InterPro" id="IPR003593">
    <property type="entry name" value="AAA+_ATPase"/>
</dbReference>
<dbReference type="GO" id="GO:0016887">
    <property type="term" value="F:ATP hydrolysis activity"/>
    <property type="evidence" value="ECO:0007669"/>
    <property type="project" value="InterPro"/>
</dbReference>